<name>A0A5J4WY52_9EUKA</name>
<protein>
    <recommendedName>
        <fullName evidence="4">Flavodoxin-like domain-containing protein</fullName>
    </recommendedName>
</protein>
<feature type="region of interest" description="Disordered" evidence="1">
    <location>
        <begin position="264"/>
        <end position="324"/>
    </location>
</feature>
<dbReference type="Proteomes" id="UP000324800">
    <property type="component" value="Unassembled WGS sequence"/>
</dbReference>
<evidence type="ECO:0008006" key="4">
    <source>
        <dbReference type="Google" id="ProtNLM"/>
    </source>
</evidence>
<feature type="compositionally biased region" description="Basic and acidic residues" evidence="1">
    <location>
        <begin position="206"/>
        <end position="215"/>
    </location>
</feature>
<dbReference type="InterPro" id="IPR029039">
    <property type="entry name" value="Flavoprotein-like_sf"/>
</dbReference>
<dbReference type="SUPFAM" id="SSF52218">
    <property type="entry name" value="Flavoproteins"/>
    <property type="match status" value="1"/>
</dbReference>
<evidence type="ECO:0000313" key="3">
    <source>
        <dbReference type="Proteomes" id="UP000324800"/>
    </source>
</evidence>
<comment type="caution">
    <text evidence="2">The sequence shown here is derived from an EMBL/GenBank/DDBJ whole genome shotgun (WGS) entry which is preliminary data.</text>
</comment>
<feature type="compositionally biased region" description="Basic and acidic residues" evidence="1">
    <location>
        <begin position="270"/>
        <end position="324"/>
    </location>
</feature>
<proteinExistence type="predicted"/>
<accession>A0A5J4WY52</accession>
<dbReference type="Gene3D" id="3.40.50.360">
    <property type="match status" value="1"/>
</dbReference>
<sequence length="351" mass="40728">VLAFIGLVLGTKEKNVLIVYFSLTGTTEKVVYDLEKHIIASSRDPITVQKENLNCIAVDEKRNQGLKLFIDIARGKEALKCDDIKIDVGKFDGVVVAGPVWDHTCAQPLATWAERGYLLKSKKTFFLSISKSSEPGKFYQKLQKYSGVEENGHLNVKIQNWNNKDANKQEKSQEQIDNFARDILQKSEIRVYSKDPIIQQQEREEDEKKKQEELKKKKVTKQTSTIINGTDEHTENTGNKDSWKNKIIQVPGKAKEITQGFLNIFTKKNKKDEKEQKIEKKKEIEDKIKKEKEKQEKKEKEKIEEEERKRVENLKKEEQNKLKEIEKKAKEEEKKLKEAGKKAKEALNKKI</sequence>
<reference evidence="2 3" key="1">
    <citation type="submission" date="2019-03" db="EMBL/GenBank/DDBJ databases">
        <title>Single cell metagenomics reveals metabolic interactions within the superorganism composed of flagellate Streblomastix strix and complex community of Bacteroidetes bacteria on its surface.</title>
        <authorList>
            <person name="Treitli S.C."/>
            <person name="Kolisko M."/>
            <person name="Husnik F."/>
            <person name="Keeling P."/>
            <person name="Hampl V."/>
        </authorList>
    </citation>
    <scope>NUCLEOTIDE SEQUENCE [LARGE SCALE GENOMIC DNA]</scope>
    <source>
        <strain evidence="2">ST1C</strain>
    </source>
</reference>
<evidence type="ECO:0000313" key="2">
    <source>
        <dbReference type="EMBL" id="KAA6400018.1"/>
    </source>
</evidence>
<feature type="region of interest" description="Disordered" evidence="1">
    <location>
        <begin position="332"/>
        <end position="351"/>
    </location>
</feature>
<feature type="region of interest" description="Disordered" evidence="1">
    <location>
        <begin position="195"/>
        <end position="246"/>
    </location>
</feature>
<dbReference type="EMBL" id="SNRW01000635">
    <property type="protein sequence ID" value="KAA6400018.1"/>
    <property type="molecule type" value="Genomic_DNA"/>
</dbReference>
<feature type="non-terminal residue" evidence="2">
    <location>
        <position position="1"/>
    </location>
</feature>
<gene>
    <name evidence="2" type="ORF">EZS28_004450</name>
</gene>
<organism evidence="2 3">
    <name type="scientific">Streblomastix strix</name>
    <dbReference type="NCBI Taxonomy" id="222440"/>
    <lineage>
        <taxon>Eukaryota</taxon>
        <taxon>Metamonada</taxon>
        <taxon>Preaxostyla</taxon>
        <taxon>Oxymonadida</taxon>
        <taxon>Streblomastigidae</taxon>
        <taxon>Streblomastix</taxon>
    </lineage>
</organism>
<dbReference type="AlphaFoldDB" id="A0A5J4WY52"/>
<evidence type="ECO:0000256" key="1">
    <source>
        <dbReference type="SAM" id="MobiDB-lite"/>
    </source>
</evidence>